<protein>
    <recommendedName>
        <fullName evidence="7">Tic22-like protein</fullName>
    </recommendedName>
</protein>
<sequence length="415" mass="46445">MRLSILLTLQLMGAASARPSLSNLLDTTPSLAGYDRITSQPVFQVTTPWGSPYMLFEKYKDEESALNSGKSDEQGVDRFARMQQKDDMQDTRPVCLYFMDEHDARALADEMKQMKHMKDGDLRITCTTLAKAVRQASHLGRGLPTGQPINEETGKMLTMDEGGSLRHKIVPSKRELFYAARCYGRERVGFFSDDANEDAELMLQPNDVIEGSKMAARRKAESNTKARIASAKKAQKEGLMESEENRIKREYGMMEGQVGLPVFYADGLVKRPSLSKRLLQGAKALTSSSSTPLYFSYQDLLKDWSAMREKAADKSKIPESPSVEVFNMLDVVTSIDKDQWKSERRAELQRDRKGIIGKLPVVHHFFGKSAPVAHSGLERVVFVPASLGVQAKERISSAGNRKARLRPMRAWGTKA</sequence>
<feature type="signal peptide" evidence="4">
    <location>
        <begin position="1"/>
        <end position="17"/>
    </location>
</feature>
<dbReference type="GO" id="GO:0009507">
    <property type="term" value="C:chloroplast"/>
    <property type="evidence" value="ECO:0007669"/>
    <property type="project" value="UniProtKB-SubCell"/>
</dbReference>
<reference evidence="5 6" key="1">
    <citation type="submission" date="2024-10" db="EMBL/GenBank/DDBJ databases">
        <title>Updated reference genomes for cyclostephanoid diatoms.</title>
        <authorList>
            <person name="Roberts W.R."/>
            <person name="Alverson A.J."/>
        </authorList>
    </citation>
    <scope>NUCLEOTIDE SEQUENCE [LARGE SCALE GENOMIC DNA]</scope>
    <source>
        <strain evidence="5 6">AJA010-31</strain>
    </source>
</reference>
<keyword evidence="2" id="KW-0150">Chloroplast</keyword>
<accession>A0ABD3NFM1</accession>
<dbReference type="InterPro" id="IPR007378">
    <property type="entry name" value="Tic22-like"/>
</dbReference>
<comment type="caution">
    <text evidence="5">The sequence shown here is derived from an EMBL/GenBank/DDBJ whole genome shotgun (WGS) entry which is preliminary data.</text>
</comment>
<evidence type="ECO:0008006" key="7">
    <source>
        <dbReference type="Google" id="ProtNLM"/>
    </source>
</evidence>
<evidence type="ECO:0000313" key="6">
    <source>
        <dbReference type="Proteomes" id="UP001530400"/>
    </source>
</evidence>
<feature type="chain" id="PRO_5044871131" description="Tic22-like protein" evidence="4">
    <location>
        <begin position="18"/>
        <end position="415"/>
    </location>
</feature>
<evidence type="ECO:0000313" key="5">
    <source>
        <dbReference type="EMBL" id="KAL3774158.1"/>
    </source>
</evidence>
<evidence type="ECO:0000256" key="1">
    <source>
        <dbReference type="ARBA" id="ARBA00004229"/>
    </source>
</evidence>
<comment type="subcellular location">
    <subcellularLocation>
        <location evidence="1">Plastid</location>
        <location evidence="1">Chloroplast</location>
    </subcellularLocation>
</comment>
<dbReference type="Gene3D" id="3.40.1350.100">
    <property type="match status" value="1"/>
</dbReference>
<name>A0ABD3NFM1_9STRA</name>
<organism evidence="5 6">
    <name type="scientific">Cyclotella atomus</name>
    <dbReference type="NCBI Taxonomy" id="382360"/>
    <lineage>
        <taxon>Eukaryota</taxon>
        <taxon>Sar</taxon>
        <taxon>Stramenopiles</taxon>
        <taxon>Ochrophyta</taxon>
        <taxon>Bacillariophyta</taxon>
        <taxon>Coscinodiscophyceae</taxon>
        <taxon>Thalassiosirophycidae</taxon>
        <taxon>Stephanodiscales</taxon>
        <taxon>Stephanodiscaceae</taxon>
        <taxon>Cyclotella</taxon>
    </lineage>
</organism>
<evidence type="ECO:0000256" key="3">
    <source>
        <dbReference type="ARBA" id="ARBA00022640"/>
    </source>
</evidence>
<evidence type="ECO:0000256" key="4">
    <source>
        <dbReference type="SAM" id="SignalP"/>
    </source>
</evidence>
<keyword evidence="4" id="KW-0732">Signal</keyword>
<gene>
    <name evidence="5" type="ORF">ACHAWO_009226</name>
</gene>
<keyword evidence="6" id="KW-1185">Reference proteome</keyword>
<dbReference type="PANTHER" id="PTHR33926:SF4">
    <property type="entry name" value="PROTEIN TIC 22, CHLOROPLASTIC"/>
    <property type="match status" value="1"/>
</dbReference>
<evidence type="ECO:0000256" key="2">
    <source>
        <dbReference type="ARBA" id="ARBA00022528"/>
    </source>
</evidence>
<dbReference type="PANTHER" id="PTHR33926">
    <property type="entry name" value="PROTEIN TIC 22, CHLOROPLASTIC"/>
    <property type="match status" value="1"/>
</dbReference>
<dbReference type="EMBL" id="JALLPJ020001207">
    <property type="protein sequence ID" value="KAL3774158.1"/>
    <property type="molecule type" value="Genomic_DNA"/>
</dbReference>
<dbReference type="AlphaFoldDB" id="A0ABD3NFM1"/>
<proteinExistence type="predicted"/>
<dbReference type="Proteomes" id="UP001530400">
    <property type="component" value="Unassembled WGS sequence"/>
</dbReference>
<keyword evidence="3" id="KW-0934">Plastid</keyword>